<accession>A0A6M3K2T3</accession>
<proteinExistence type="predicted"/>
<name>A0A6M3K2T3_9ZZZZ</name>
<dbReference type="InterPro" id="IPR036465">
    <property type="entry name" value="vWFA_dom_sf"/>
</dbReference>
<dbReference type="CDD" id="cd00198">
    <property type="entry name" value="vWFA"/>
    <property type="match status" value="1"/>
</dbReference>
<dbReference type="InterPro" id="IPR002035">
    <property type="entry name" value="VWF_A"/>
</dbReference>
<evidence type="ECO:0000313" key="2">
    <source>
        <dbReference type="EMBL" id="QJA76643.1"/>
    </source>
</evidence>
<dbReference type="Pfam" id="PF13768">
    <property type="entry name" value="VWA_3"/>
    <property type="match status" value="1"/>
</dbReference>
<dbReference type="Gene3D" id="3.40.50.410">
    <property type="entry name" value="von Willebrand factor, type A domain"/>
    <property type="match status" value="1"/>
</dbReference>
<reference evidence="2" key="1">
    <citation type="submission" date="2020-03" db="EMBL/GenBank/DDBJ databases">
        <title>The deep terrestrial virosphere.</title>
        <authorList>
            <person name="Holmfeldt K."/>
            <person name="Nilsson E."/>
            <person name="Simone D."/>
            <person name="Lopez-Fernandez M."/>
            <person name="Wu X."/>
            <person name="de Brujin I."/>
            <person name="Lundin D."/>
            <person name="Andersson A."/>
            <person name="Bertilsson S."/>
            <person name="Dopson M."/>
        </authorList>
    </citation>
    <scope>NUCLEOTIDE SEQUENCE</scope>
    <source>
        <strain evidence="2">MM415A01474</strain>
    </source>
</reference>
<evidence type="ECO:0000259" key="1">
    <source>
        <dbReference type="Pfam" id="PF13768"/>
    </source>
</evidence>
<dbReference type="SUPFAM" id="SSF53300">
    <property type="entry name" value="vWA-like"/>
    <property type="match status" value="1"/>
</dbReference>
<dbReference type="AlphaFoldDB" id="A0A6M3K2T3"/>
<feature type="domain" description="VWFA" evidence="1">
    <location>
        <begin position="90"/>
        <end position="171"/>
    </location>
</feature>
<sequence>MTLDKFNIQKSTGPALTSHRLKDGKKLTLRQVQLKTRPQTQRTAILADISGSMNGRKMLELKRCLSTVWSVSIYAIAFSSNIYEMEQSDIAQLKSEGSTNMQGALEVVWKSNASHIILLTDGQPDQSKADILLDVTAHKEIPIDTVGIGDKSRLDYDPIFLAEMSLITGGRFTDCGDPIKLTMVVQNLLEYKPTGISAPGRGVIEL</sequence>
<dbReference type="PANTHER" id="PTHR46785:SF1">
    <property type="entry name" value="VON WILLEBRAND FACTOR A DOMAIN-CONTAINING PROTEIN 3B"/>
    <property type="match status" value="1"/>
</dbReference>
<protein>
    <submittedName>
        <fullName evidence="2">Putative von Willebrand factor A domain-containing protein</fullName>
    </submittedName>
</protein>
<dbReference type="PANTHER" id="PTHR46785">
    <property type="entry name" value="VON WILLEBRAND FACTOR A DOMAIN-CONTAINING PROTEIN 3B"/>
    <property type="match status" value="1"/>
</dbReference>
<gene>
    <name evidence="2" type="ORF">MM415A01474_0012</name>
</gene>
<organism evidence="2">
    <name type="scientific">viral metagenome</name>
    <dbReference type="NCBI Taxonomy" id="1070528"/>
    <lineage>
        <taxon>unclassified sequences</taxon>
        <taxon>metagenomes</taxon>
        <taxon>organismal metagenomes</taxon>
    </lineage>
</organism>
<dbReference type="EMBL" id="MT142235">
    <property type="protein sequence ID" value="QJA76643.1"/>
    <property type="molecule type" value="Genomic_DNA"/>
</dbReference>